<comment type="caution">
    <text evidence="1">The sequence shown here is derived from an EMBL/GenBank/DDBJ whole genome shotgun (WGS) entry which is preliminary data.</text>
</comment>
<evidence type="ECO:0000313" key="2">
    <source>
        <dbReference type="Proteomes" id="UP000468650"/>
    </source>
</evidence>
<accession>A0A6N6RKX8</accession>
<protein>
    <submittedName>
        <fullName evidence="1">Uncharacterized protein</fullName>
    </submittedName>
</protein>
<gene>
    <name evidence="1" type="ORF">F8C67_08955</name>
</gene>
<dbReference type="AlphaFoldDB" id="A0A6N6RKX8"/>
<evidence type="ECO:0000313" key="1">
    <source>
        <dbReference type="EMBL" id="KAB2809998.1"/>
    </source>
</evidence>
<sequence>MNVVDAFQSVNGGQIPNLFYEKDCSGLNKRIVITDNLLKLKDSFHFQNFNVETEARWKLVETTWNLNINLNVLEIKYYEDSSLFILENDAM</sequence>
<reference evidence="1 2" key="1">
    <citation type="submission" date="2019-09" db="EMBL/GenBank/DDBJ databases">
        <title>Genomes of family Cryomorphaceae.</title>
        <authorList>
            <person name="Bowman J.P."/>
        </authorList>
    </citation>
    <scope>NUCLEOTIDE SEQUENCE [LARGE SCALE GENOMIC DNA]</scope>
    <source>
        <strain evidence="1 2">LMG 25704</strain>
    </source>
</reference>
<proteinExistence type="predicted"/>
<organism evidence="1 2">
    <name type="scientific">Phaeocystidibacter luteus</name>
    <dbReference type="NCBI Taxonomy" id="911197"/>
    <lineage>
        <taxon>Bacteria</taxon>
        <taxon>Pseudomonadati</taxon>
        <taxon>Bacteroidota</taxon>
        <taxon>Flavobacteriia</taxon>
        <taxon>Flavobacteriales</taxon>
        <taxon>Phaeocystidibacteraceae</taxon>
        <taxon>Phaeocystidibacter</taxon>
    </lineage>
</organism>
<dbReference type="RefSeq" id="WP_151667499.1">
    <property type="nucleotide sequence ID" value="NZ_WBVO01000006.1"/>
</dbReference>
<dbReference type="OrthoDB" id="489287at2"/>
<keyword evidence="2" id="KW-1185">Reference proteome</keyword>
<dbReference type="Proteomes" id="UP000468650">
    <property type="component" value="Unassembled WGS sequence"/>
</dbReference>
<dbReference type="EMBL" id="WBVO01000006">
    <property type="protein sequence ID" value="KAB2809998.1"/>
    <property type="molecule type" value="Genomic_DNA"/>
</dbReference>
<name>A0A6N6RKX8_9FLAO</name>